<dbReference type="PROSITE" id="PS50206">
    <property type="entry name" value="RHODANESE_3"/>
    <property type="match status" value="1"/>
</dbReference>
<name>A0ABR0EC19_ZASCE</name>
<proteinExistence type="predicted"/>
<accession>A0ABR0EC19</accession>
<dbReference type="InterPro" id="IPR001763">
    <property type="entry name" value="Rhodanese-like_dom"/>
</dbReference>
<feature type="domain" description="Rhodanese" evidence="2">
    <location>
        <begin position="45"/>
        <end position="71"/>
    </location>
</feature>
<gene>
    <name evidence="3" type="ORF">PRZ48_009316</name>
</gene>
<organism evidence="3 4">
    <name type="scientific">Zasmidium cellare</name>
    <name type="common">Wine cellar mold</name>
    <name type="synonym">Racodium cellare</name>
    <dbReference type="NCBI Taxonomy" id="395010"/>
    <lineage>
        <taxon>Eukaryota</taxon>
        <taxon>Fungi</taxon>
        <taxon>Dikarya</taxon>
        <taxon>Ascomycota</taxon>
        <taxon>Pezizomycotina</taxon>
        <taxon>Dothideomycetes</taxon>
        <taxon>Dothideomycetidae</taxon>
        <taxon>Mycosphaerellales</taxon>
        <taxon>Mycosphaerellaceae</taxon>
        <taxon>Zasmidium</taxon>
    </lineage>
</organism>
<dbReference type="InterPro" id="IPR036873">
    <property type="entry name" value="Rhodanese-like_dom_sf"/>
</dbReference>
<feature type="compositionally biased region" description="Basic and acidic residues" evidence="1">
    <location>
        <begin position="155"/>
        <end position="165"/>
    </location>
</feature>
<evidence type="ECO:0000256" key="1">
    <source>
        <dbReference type="SAM" id="MobiDB-lite"/>
    </source>
</evidence>
<feature type="region of interest" description="Disordered" evidence="1">
    <location>
        <begin position="137"/>
        <end position="165"/>
    </location>
</feature>
<sequence>MSTSQPNANPAAQNEEPPWHASFPPPTLHPQTFPARRALVLQTLKIASLLIIDVRRTDYTGGCIRGSLNIPAQGFYWNRGALYELAYKADMEWVVFVLEGGVRGWVGGGEEFRGFMDGFDEGVWGDVLKEEVERKKIEGEKVETQDGTVEPNPESSERPADGTTEVKEKVWSFEKFLDD</sequence>
<evidence type="ECO:0000259" key="2">
    <source>
        <dbReference type="PROSITE" id="PS50206"/>
    </source>
</evidence>
<dbReference type="Gene3D" id="3.40.250.10">
    <property type="entry name" value="Rhodanese-like domain"/>
    <property type="match status" value="1"/>
</dbReference>
<feature type="compositionally biased region" description="Polar residues" evidence="1">
    <location>
        <begin position="1"/>
        <end position="12"/>
    </location>
</feature>
<dbReference type="Proteomes" id="UP001305779">
    <property type="component" value="Unassembled WGS sequence"/>
</dbReference>
<reference evidence="3 4" key="1">
    <citation type="journal article" date="2023" name="G3 (Bethesda)">
        <title>A chromosome-level genome assembly of Zasmidium syzygii isolated from banana leaves.</title>
        <authorList>
            <person name="van Westerhoven A.C."/>
            <person name="Mehrabi R."/>
            <person name="Talebi R."/>
            <person name="Steentjes M.B.F."/>
            <person name="Corcolon B."/>
            <person name="Chong P.A."/>
            <person name="Kema G.H.J."/>
            <person name="Seidl M.F."/>
        </authorList>
    </citation>
    <scope>NUCLEOTIDE SEQUENCE [LARGE SCALE GENOMIC DNA]</scope>
    <source>
        <strain evidence="3 4">P124</strain>
    </source>
</reference>
<feature type="region of interest" description="Disordered" evidence="1">
    <location>
        <begin position="1"/>
        <end position="27"/>
    </location>
</feature>
<protein>
    <recommendedName>
        <fullName evidence="2">Rhodanese domain-containing protein</fullName>
    </recommendedName>
</protein>
<keyword evidence="4" id="KW-1185">Reference proteome</keyword>
<comment type="caution">
    <text evidence="3">The sequence shown here is derived from an EMBL/GenBank/DDBJ whole genome shotgun (WGS) entry which is preliminary data.</text>
</comment>
<evidence type="ECO:0000313" key="3">
    <source>
        <dbReference type="EMBL" id="KAK4498806.1"/>
    </source>
</evidence>
<dbReference type="EMBL" id="JAXOVC010000007">
    <property type="protein sequence ID" value="KAK4498806.1"/>
    <property type="molecule type" value="Genomic_DNA"/>
</dbReference>
<dbReference type="SUPFAM" id="SSF52821">
    <property type="entry name" value="Rhodanese/Cell cycle control phosphatase"/>
    <property type="match status" value="1"/>
</dbReference>
<evidence type="ECO:0000313" key="4">
    <source>
        <dbReference type="Proteomes" id="UP001305779"/>
    </source>
</evidence>